<dbReference type="GO" id="GO:0003824">
    <property type="term" value="F:catalytic activity"/>
    <property type="evidence" value="ECO:0007669"/>
    <property type="project" value="InterPro"/>
</dbReference>
<dbReference type="SUPFAM" id="SSF102114">
    <property type="entry name" value="Radical SAM enzymes"/>
    <property type="match status" value="1"/>
</dbReference>
<evidence type="ECO:0000256" key="2">
    <source>
        <dbReference type="ARBA" id="ARBA00022691"/>
    </source>
</evidence>
<keyword evidence="5" id="KW-0411">Iron-sulfur</keyword>
<dbReference type="Proteomes" id="UP000298058">
    <property type="component" value="Unassembled WGS sequence"/>
</dbReference>
<dbReference type="SMART" id="SM00729">
    <property type="entry name" value="Elp3"/>
    <property type="match status" value="1"/>
</dbReference>
<evidence type="ECO:0000256" key="3">
    <source>
        <dbReference type="ARBA" id="ARBA00022723"/>
    </source>
</evidence>
<dbReference type="PANTHER" id="PTHR11228:SF7">
    <property type="entry name" value="PQQA PEPTIDE CYCLASE"/>
    <property type="match status" value="1"/>
</dbReference>
<accession>A0A4R9LUF9</accession>
<evidence type="ECO:0000256" key="4">
    <source>
        <dbReference type="ARBA" id="ARBA00023004"/>
    </source>
</evidence>
<name>A0A4R9LUF9_9LEPT</name>
<dbReference type="SFLD" id="SFLDS00029">
    <property type="entry name" value="Radical_SAM"/>
    <property type="match status" value="1"/>
</dbReference>
<evidence type="ECO:0000256" key="5">
    <source>
        <dbReference type="ARBA" id="ARBA00023014"/>
    </source>
</evidence>
<reference evidence="7" key="1">
    <citation type="journal article" date="2019" name="PLoS Negl. Trop. Dis.">
        <title>Revisiting the worldwide diversity of Leptospira species in the environment.</title>
        <authorList>
            <person name="Vincent A.T."/>
            <person name="Schiettekatte O."/>
            <person name="Bourhy P."/>
            <person name="Veyrier F.J."/>
            <person name="Picardeau M."/>
        </authorList>
    </citation>
    <scope>NUCLEOTIDE SEQUENCE [LARGE SCALE GENOMIC DNA]</scope>
    <source>
        <strain evidence="7">201300427</strain>
    </source>
</reference>
<dbReference type="Gene3D" id="3.20.20.70">
    <property type="entry name" value="Aldolase class I"/>
    <property type="match status" value="1"/>
</dbReference>
<feature type="domain" description="Radical SAM core" evidence="6">
    <location>
        <begin position="12"/>
        <end position="222"/>
    </location>
</feature>
<dbReference type="InterPro" id="IPR058240">
    <property type="entry name" value="rSAM_sf"/>
</dbReference>
<keyword evidence="4" id="KW-0408">Iron</keyword>
<dbReference type="InterPro" id="IPR007197">
    <property type="entry name" value="rSAM"/>
</dbReference>
<comment type="cofactor">
    <cofactor evidence="1">
        <name>[4Fe-4S] cluster</name>
        <dbReference type="ChEBI" id="CHEBI:49883"/>
    </cofactor>
</comment>
<dbReference type="PANTHER" id="PTHR11228">
    <property type="entry name" value="RADICAL SAM DOMAIN PROTEIN"/>
    <property type="match status" value="1"/>
</dbReference>
<protein>
    <submittedName>
        <fullName evidence="7">Radical SAM protein</fullName>
    </submittedName>
</protein>
<dbReference type="OrthoDB" id="9808591at2"/>
<keyword evidence="3" id="KW-0479">Metal-binding</keyword>
<dbReference type="SFLD" id="SFLDG01067">
    <property type="entry name" value="SPASM/twitch_domain_containing"/>
    <property type="match status" value="1"/>
</dbReference>
<sequence>MFSYSFHCSIVAESLSTLSLEVTTVCDLKCKHCFALSPPVSKARLSWESAKEIIHLGWESGFRVLHMTGGEPTLWKHLFDAVRLAQNIGYTAAYFNTHGGFLTEKFCNEWKEVSDFVFCTLSLDGKEETHDSFRGKGTWQRAVEGLKQAERAGLSVDVFFTVRKSNWEEIPEFTSWLYTHFKNIRRITLVQFHLSEDEKHSFPEELLSEEEFVSVVRMASLLCLAGYEFYFLDNPLTNVTSEKIGFILPSPSPSSRRKSHAFFFQDQTWGYAHSLREFKQKISLGEFIETKIEQPDVCISCPHEKDCETHGVLPPVEGFFGKETIPFCRRVLDYVETNV</sequence>
<dbReference type="InterPro" id="IPR006638">
    <property type="entry name" value="Elp3/MiaA/NifB-like_rSAM"/>
</dbReference>
<evidence type="ECO:0000256" key="1">
    <source>
        <dbReference type="ARBA" id="ARBA00001966"/>
    </source>
</evidence>
<keyword evidence="2" id="KW-0949">S-adenosyl-L-methionine</keyword>
<comment type="caution">
    <text evidence="7">The sequence shown here is derived from an EMBL/GenBank/DDBJ whole genome shotgun (WGS) entry which is preliminary data.</text>
</comment>
<evidence type="ECO:0000259" key="6">
    <source>
        <dbReference type="PROSITE" id="PS51918"/>
    </source>
</evidence>
<dbReference type="GO" id="GO:0051536">
    <property type="term" value="F:iron-sulfur cluster binding"/>
    <property type="evidence" value="ECO:0007669"/>
    <property type="project" value="UniProtKB-KW"/>
</dbReference>
<evidence type="ECO:0000313" key="8">
    <source>
        <dbReference type="Proteomes" id="UP000298058"/>
    </source>
</evidence>
<keyword evidence="8" id="KW-1185">Reference proteome</keyword>
<dbReference type="CDD" id="cd01335">
    <property type="entry name" value="Radical_SAM"/>
    <property type="match status" value="1"/>
</dbReference>
<dbReference type="EMBL" id="RQHW01000078">
    <property type="protein sequence ID" value="TGN17382.1"/>
    <property type="molecule type" value="Genomic_DNA"/>
</dbReference>
<dbReference type="GO" id="GO:0046872">
    <property type="term" value="F:metal ion binding"/>
    <property type="evidence" value="ECO:0007669"/>
    <property type="project" value="UniProtKB-KW"/>
</dbReference>
<gene>
    <name evidence="7" type="ORF">EHS15_17770</name>
</gene>
<dbReference type="PROSITE" id="PS51918">
    <property type="entry name" value="RADICAL_SAM"/>
    <property type="match status" value="1"/>
</dbReference>
<evidence type="ECO:0000313" key="7">
    <source>
        <dbReference type="EMBL" id="TGN17382.1"/>
    </source>
</evidence>
<proteinExistence type="predicted"/>
<dbReference type="AlphaFoldDB" id="A0A4R9LUF9"/>
<dbReference type="Pfam" id="PF04055">
    <property type="entry name" value="Radical_SAM"/>
    <property type="match status" value="1"/>
</dbReference>
<organism evidence="7 8">
    <name type="scientific">Leptospira idonii</name>
    <dbReference type="NCBI Taxonomy" id="1193500"/>
    <lineage>
        <taxon>Bacteria</taxon>
        <taxon>Pseudomonadati</taxon>
        <taxon>Spirochaetota</taxon>
        <taxon>Spirochaetia</taxon>
        <taxon>Leptospirales</taxon>
        <taxon>Leptospiraceae</taxon>
        <taxon>Leptospira</taxon>
    </lineage>
</organism>
<dbReference type="InterPro" id="IPR050377">
    <property type="entry name" value="Radical_SAM_PqqE_MftC-like"/>
</dbReference>
<dbReference type="InterPro" id="IPR013785">
    <property type="entry name" value="Aldolase_TIM"/>
</dbReference>